<evidence type="ECO:0000313" key="2">
    <source>
        <dbReference type="EMBL" id="POW10213.1"/>
    </source>
</evidence>
<protein>
    <submittedName>
        <fullName evidence="2">Uncharacterized protein</fullName>
    </submittedName>
</protein>
<dbReference type="EMBL" id="PKSL01000048">
    <property type="protein sequence ID" value="POW10213.1"/>
    <property type="molecule type" value="Genomic_DNA"/>
</dbReference>
<dbReference type="AlphaFoldDB" id="A0A2S4VL27"/>
<evidence type="ECO:0000256" key="1">
    <source>
        <dbReference type="SAM" id="Coils"/>
    </source>
</evidence>
<name>A0A2S4VL27_9BASI</name>
<dbReference type="VEuPathDB" id="FungiDB:PSHT_13706"/>
<dbReference type="Proteomes" id="UP000239156">
    <property type="component" value="Unassembled WGS sequence"/>
</dbReference>
<feature type="non-terminal residue" evidence="2">
    <location>
        <position position="1"/>
    </location>
</feature>
<proteinExistence type="predicted"/>
<sequence>PHKMTRLIRTLPHRLVSVQKRPFSSTLFTRDQPTLQVVTPPSVKYNRPIGGIRSGILGFLTGLTVTGSYAYLHLFEEYQNACNILLLSVEELKASTLKITNQVKRIEQVEKDLNRIESTTVTEDQIKKLKSELKKLVDRVEIEQLELKSNLTHLETDLIAGKSTTSISGNRMC</sequence>
<accession>A0A2S4VL27</accession>
<keyword evidence="3" id="KW-1185">Reference proteome</keyword>
<dbReference type="VEuPathDB" id="FungiDB:PSTT_06270"/>
<evidence type="ECO:0000313" key="3">
    <source>
        <dbReference type="Proteomes" id="UP000239156"/>
    </source>
</evidence>
<organism evidence="2 3">
    <name type="scientific">Puccinia striiformis</name>
    <dbReference type="NCBI Taxonomy" id="27350"/>
    <lineage>
        <taxon>Eukaryota</taxon>
        <taxon>Fungi</taxon>
        <taxon>Dikarya</taxon>
        <taxon>Basidiomycota</taxon>
        <taxon>Pucciniomycotina</taxon>
        <taxon>Pucciniomycetes</taxon>
        <taxon>Pucciniales</taxon>
        <taxon>Pucciniaceae</taxon>
        <taxon>Puccinia</taxon>
    </lineage>
</organism>
<keyword evidence="1" id="KW-0175">Coiled coil</keyword>
<feature type="coiled-coil region" evidence="1">
    <location>
        <begin position="99"/>
        <end position="150"/>
    </location>
</feature>
<comment type="caution">
    <text evidence="2">The sequence shown here is derived from an EMBL/GenBank/DDBJ whole genome shotgun (WGS) entry which is preliminary data.</text>
</comment>
<dbReference type="PANTHER" id="PTHR37849:SF1">
    <property type="entry name" value="YALI0E11605P"/>
    <property type="match status" value="1"/>
</dbReference>
<reference evidence="2" key="1">
    <citation type="submission" date="2017-12" db="EMBL/GenBank/DDBJ databases">
        <title>Gene loss provides genomic basis for host adaptation in cereal stripe rust fungi.</title>
        <authorList>
            <person name="Xia C."/>
        </authorList>
    </citation>
    <scope>NUCLEOTIDE SEQUENCE [LARGE SCALE GENOMIC DNA]</scope>
    <source>
        <strain evidence="2">93-210</strain>
    </source>
</reference>
<dbReference type="PANTHER" id="PTHR37849">
    <property type="entry name" value="YALI0E11605P"/>
    <property type="match status" value="1"/>
</dbReference>
<gene>
    <name evidence="2" type="ORF">PSTT_06270</name>
</gene>